<protein>
    <submittedName>
        <fullName evidence="1">Uncharacterized protein</fullName>
    </submittedName>
</protein>
<dbReference type="AlphaFoldDB" id="A0A5C3N8W2"/>
<name>A0A5C3N8W2_9AGAM</name>
<gene>
    <name evidence="1" type="ORF">OE88DRAFT_1656102</name>
</gene>
<reference evidence="1 2" key="1">
    <citation type="journal article" date="2019" name="Nat. Ecol. Evol.">
        <title>Megaphylogeny resolves global patterns of mushroom evolution.</title>
        <authorList>
            <person name="Varga T."/>
            <person name="Krizsan K."/>
            <person name="Foldi C."/>
            <person name="Dima B."/>
            <person name="Sanchez-Garcia M."/>
            <person name="Sanchez-Ramirez S."/>
            <person name="Szollosi G.J."/>
            <person name="Szarkandi J.G."/>
            <person name="Papp V."/>
            <person name="Albert L."/>
            <person name="Andreopoulos W."/>
            <person name="Angelini C."/>
            <person name="Antonin V."/>
            <person name="Barry K.W."/>
            <person name="Bougher N.L."/>
            <person name="Buchanan P."/>
            <person name="Buyck B."/>
            <person name="Bense V."/>
            <person name="Catcheside P."/>
            <person name="Chovatia M."/>
            <person name="Cooper J."/>
            <person name="Damon W."/>
            <person name="Desjardin D."/>
            <person name="Finy P."/>
            <person name="Geml J."/>
            <person name="Haridas S."/>
            <person name="Hughes K."/>
            <person name="Justo A."/>
            <person name="Karasinski D."/>
            <person name="Kautmanova I."/>
            <person name="Kiss B."/>
            <person name="Kocsube S."/>
            <person name="Kotiranta H."/>
            <person name="LaButti K.M."/>
            <person name="Lechner B.E."/>
            <person name="Liimatainen K."/>
            <person name="Lipzen A."/>
            <person name="Lukacs Z."/>
            <person name="Mihaltcheva S."/>
            <person name="Morgado L.N."/>
            <person name="Niskanen T."/>
            <person name="Noordeloos M.E."/>
            <person name="Ohm R.A."/>
            <person name="Ortiz-Santana B."/>
            <person name="Ovrebo C."/>
            <person name="Racz N."/>
            <person name="Riley R."/>
            <person name="Savchenko A."/>
            <person name="Shiryaev A."/>
            <person name="Soop K."/>
            <person name="Spirin V."/>
            <person name="Szebenyi C."/>
            <person name="Tomsovsky M."/>
            <person name="Tulloss R.E."/>
            <person name="Uehling J."/>
            <person name="Grigoriev I.V."/>
            <person name="Vagvolgyi C."/>
            <person name="Papp T."/>
            <person name="Martin F.M."/>
            <person name="Miettinen O."/>
            <person name="Hibbett D.S."/>
            <person name="Nagy L.G."/>
        </authorList>
    </citation>
    <scope>NUCLEOTIDE SEQUENCE [LARGE SCALE GENOMIC DNA]</scope>
    <source>
        <strain evidence="1 2">OMC1185</strain>
    </source>
</reference>
<dbReference type="Proteomes" id="UP000305948">
    <property type="component" value="Unassembled WGS sequence"/>
</dbReference>
<dbReference type="EMBL" id="ML213507">
    <property type="protein sequence ID" value="TFK53793.1"/>
    <property type="molecule type" value="Genomic_DNA"/>
</dbReference>
<evidence type="ECO:0000313" key="1">
    <source>
        <dbReference type="EMBL" id="TFK53793.1"/>
    </source>
</evidence>
<keyword evidence="2" id="KW-1185">Reference proteome</keyword>
<accession>A0A5C3N8W2</accession>
<sequence length="86" mass="9818">MTSKPESQDKYDGRSAVELGYGLQVSVSPSSASNTLKVHAQTRDVPNYPRQFSASRSSFNRPRLRGVGERAYERSASLFRRRRRRI</sequence>
<evidence type="ECO:0000313" key="2">
    <source>
        <dbReference type="Proteomes" id="UP000305948"/>
    </source>
</evidence>
<organism evidence="1 2">
    <name type="scientific">Heliocybe sulcata</name>
    <dbReference type="NCBI Taxonomy" id="5364"/>
    <lineage>
        <taxon>Eukaryota</taxon>
        <taxon>Fungi</taxon>
        <taxon>Dikarya</taxon>
        <taxon>Basidiomycota</taxon>
        <taxon>Agaricomycotina</taxon>
        <taxon>Agaricomycetes</taxon>
        <taxon>Gloeophyllales</taxon>
        <taxon>Gloeophyllaceae</taxon>
        <taxon>Heliocybe</taxon>
    </lineage>
</organism>
<proteinExistence type="predicted"/>